<dbReference type="Proteomes" id="UP000290407">
    <property type="component" value="Unassembled WGS sequence"/>
</dbReference>
<dbReference type="PROSITE" id="PS51257">
    <property type="entry name" value="PROKAR_LIPOPROTEIN"/>
    <property type="match status" value="1"/>
</dbReference>
<dbReference type="InterPro" id="IPR025345">
    <property type="entry name" value="DUF4249"/>
</dbReference>
<gene>
    <name evidence="1" type="ORF">EQG79_18565</name>
</gene>
<organism evidence="1 2">
    <name type="scientific">Spirosoma sordidisoli</name>
    <dbReference type="NCBI Taxonomy" id="2502893"/>
    <lineage>
        <taxon>Bacteria</taxon>
        <taxon>Pseudomonadati</taxon>
        <taxon>Bacteroidota</taxon>
        <taxon>Cytophagia</taxon>
        <taxon>Cytophagales</taxon>
        <taxon>Cytophagaceae</taxon>
        <taxon>Spirosoma</taxon>
    </lineage>
</organism>
<dbReference type="Pfam" id="PF14054">
    <property type="entry name" value="DUF4249"/>
    <property type="match status" value="1"/>
</dbReference>
<sequence>MKHTRYYVLTILAGITLASCETVIDARLDTGPAQLSVDGTLTDQPGPQTIRLTQTAGYFDNSAPPVAAGATVVVTDNTGKTYAFTDSDNDGYYTWTPAAKDTLGRIGRTYRLSITYQGDTYTASSRMNRVPAIDSIIFRKEKINPLSATEGYQAEFFARDFRGATDYYRVKYYRNGVLANKPSDIITLKDASFSGSADTDGLVFIRPFRQSINPDSLYALNDSVKVELQSLTVEAYDFWQQFSQQITNGGLFATPPANVPTNIVNTNPNGRQATGFFIASAVRTRSTKVTESAVRR</sequence>
<dbReference type="EMBL" id="SBLB01000005">
    <property type="protein sequence ID" value="RYC68366.1"/>
    <property type="molecule type" value="Genomic_DNA"/>
</dbReference>
<dbReference type="RefSeq" id="WP_077923038.1">
    <property type="nucleotide sequence ID" value="NZ_SBLB01000005.1"/>
</dbReference>
<accession>A0A4Q2UH52</accession>
<name>A0A4Q2UH52_9BACT</name>
<dbReference type="AlphaFoldDB" id="A0A4Q2UH52"/>
<comment type="caution">
    <text evidence="1">The sequence shown here is derived from an EMBL/GenBank/DDBJ whole genome shotgun (WGS) entry which is preliminary data.</text>
</comment>
<evidence type="ECO:0000313" key="1">
    <source>
        <dbReference type="EMBL" id="RYC68366.1"/>
    </source>
</evidence>
<keyword evidence="2" id="KW-1185">Reference proteome</keyword>
<proteinExistence type="predicted"/>
<reference evidence="1 2" key="1">
    <citation type="submission" date="2019-01" db="EMBL/GenBank/DDBJ databases">
        <title>Spirosoma flava sp. nov., a propanil-degrading bacterium isolated from herbicide-contaminated soil.</title>
        <authorList>
            <person name="Zhang L."/>
            <person name="Jiang J.-D."/>
        </authorList>
    </citation>
    <scope>NUCLEOTIDE SEQUENCE [LARGE SCALE GENOMIC DNA]</scope>
    <source>
        <strain evidence="1 2">TY50</strain>
    </source>
</reference>
<evidence type="ECO:0000313" key="2">
    <source>
        <dbReference type="Proteomes" id="UP000290407"/>
    </source>
</evidence>
<protein>
    <submittedName>
        <fullName evidence="1">DUF4249 domain-containing protein</fullName>
    </submittedName>
</protein>